<keyword evidence="9" id="KW-1185">Reference proteome</keyword>
<dbReference type="PROSITE" id="PS50111">
    <property type="entry name" value="CHEMOTAXIS_TRANSDUC_2"/>
    <property type="match status" value="1"/>
</dbReference>
<evidence type="ECO:0000256" key="2">
    <source>
        <dbReference type="ARBA" id="ARBA00029447"/>
    </source>
</evidence>
<feature type="region of interest" description="Disordered" evidence="4">
    <location>
        <begin position="454"/>
        <end position="485"/>
    </location>
</feature>
<accession>A0ABT3WAZ2</accession>
<evidence type="ECO:0000259" key="6">
    <source>
        <dbReference type="PROSITE" id="PS50111"/>
    </source>
</evidence>
<reference evidence="8 9" key="1">
    <citation type="submission" date="2022-07" db="EMBL/GenBank/DDBJ databases">
        <title>Bombella genomes.</title>
        <authorList>
            <person name="Harer L."/>
            <person name="Styblova S."/>
            <person name="Ehrmann M."/>
        </authorList>
    </citation>
    <scope>NUCLEOTIDE SEQUENCE [LARGE SCALE GENOMIC DNA]</scope>
    <source>
        <strain evidence="8 9">TMW 2.2558</strain>
    </source>
</reference>
<feature type="domain" description="HAMP" evidence="7">
    <location>
        <begin position="153"/>
        <end position="200"/>
    </location>
</feature>
<dbReference type="EMBL" id="JANIDW010000003">
    <property type="protein sequence ID" value="MCX5614972.1"/>
    <property type="molecule type" value="Genomic_DNA"/>
</dbReference>
<protein>
    <submittedName>
        <fullName evidence="8">Methyl-accepting chemotaxis protein</fullName>
    </submittedName>
</protein>
<evidence type="ECO:0000313" key="9">
    <source>
        <dbReference type="Proteomes" id="UP001165648"/>
    </source>
</evidence>
<dbReference type="PROSITE" id="PS50885">
    <property type="entry name" value="HAMP"/>
    <property type="match status" value="1"/>
</dbReference>
<proteinExistence type="inferred from homology"/>
<dbReference type="RefSeq" id="WP_266106909.1">
    <property type="nucleotide sequence ID" value="NZ_JANIDW010000003.1"/>
</dbReference>
<dbReference type="SMART" id="SM00283">
    <property type="entry name" value="MA"/>
    <property type="match status" value="1"/>
</dbReference>
<evidence type="ECO:0000256" key="5">
    <source>
        <dbReference type="SAM" id="Phobius"/>
    </source>
</evidence>
<keyword evidence="3" id="KW-0807">Transducer</keyword>
<feature type="transmembrane region" description="Helical" evidence="5">
    <location>
        <begin position="15"/>
        <end position="35"/>
    </location>
</feature>
<name>A0ABT3WAZ2_9PROT</name>
<keyword evidence="5" id="KW-0472">Membrane</keyword>
<keyword evidence="5" id="KW-0812">Transmembrane</keyword>
<keyword evidence="1" id="KW-0145">Chemotaxis</keyword>
<dbReference type="PANTHER" id="PTHR43531:SF11">
    <property type="entry name" value="METHYL-ACCEPTING CHEMOTAXIS PROTEIN 3"/>
    <property type="match status" value="1"/>
</dbReference>
<feature type="transmembrane region" description="Helical" evidence="5">
    <location>
        <begin position="47"/>
        <end position="68"/>
    </location>
</feature>
<dbReference type="SUPFAM" id="SSF58104">
    <property type="entry name" value="Methyl-accepting chemotaxis protein (MCP) signaling domain"/>
    <property type="match status" value="1"/>
</dbReference>
<dbReference type="InterPro" id="IPR051310">
    <property type="entry name" value="MCP_chemotaxis"/>
</dbReference>
<evidence type="ECO:0000313" key="8">
    <source>
        <dbReference type="EMBL" id="MCX5614972.1"/>
    </source>
</evidence>
<gene>
    <name evidence="8" type="ORF">NQF64_06925</name>
</gene>
<dbReference type="InterPro" id="IPR004089">
    <property type="entry name" value="MCPsignal_dom"/>
</dbReference>
<dbReference type="Gene3D" id="1.10.287.950">
    <property type="entry name" value="Methyl-accepting chemotaxis protein"/>
    <property type="match status" value="1"/>
</dbReference>
<feature type="domain" description="Methyl-accepting transducer" evidence="6">
    <location>
        <begin position="205"/>
        <end position="434"/>
    </location>
</feature>
<dbReference type="CDD" id="cd06225">
    <property type="entry name" value="HAMP"/>
    <property type="match status" value="1"/>
</dbReference>
<sequence length="514" mass="55295">MFKWLYKDALFRVQVRVAMLAIECYLAVQLLVEGVGYFQKRQFDHVAFVNIGTLVFGMLLVWGVWFFLTKALTEPVEKLTGMGVALSEGQPADISQYEDRTNCVGRIGKLLGSLALSLQEQKAAEKAHGEAANKAVETMEALKEREERTHSVVEELNRAMQKLAQGDLSIRIKSELFNGEFGPVRESFNGSLAGLGAALSVVAESSNMIANGASEISTASDDLAKRTERQAASLGQVTASVKSIAEGFQVTASNCSHASNETRETLQKVKTASTGMEQTREAMNSIKTSSDDIVQITRSVSDIAFKTNVLALNASVEAARAGEAGRGFAVVAKEVQSLAEQSAKAADMIRDVLETATAHVQEGVRLVARTSGLLQDVEEGTEALADRVEVVTKATDEQARSLAEVSDAVSSMDGMTQQNAAMVEQSTAASHNLTTQALKLRQTLATFTIGPEHGLKLEHNSTPKAVTHQEREASLSSGHQPSYAPLLAGQKGAIQQDGKVLPTHSDDEDGWDHF</sequence>
<dbReference type="PANTHER" id="PTHR43531">
    <property type="entry name" value="PROTEIN ICFG"/>
    <property type="match status" value="1"/>
</dbReference>
<feature type="compositionally biased region" description="Basic and acidic residues" evidence="4">
    <location>
        <begin position="454"/>
        <end position="473"/>
    </location>
</feature>
<dbReference type="Pfam" id="PF00015">
    <property type="entry name" value="MCPsignal"/>
    <property type="match status" value="1"/>
</dbReference>
<dbReference type="InterPro" id="IPR003660">
    <property type="entry name" value="HAMP_dom"/>
</dbReference>
<keyword evidence="5" id="KW-1133">Transmembrane helix</keyword>
<organism evidence="8 9">
    <name type="scientific">Bombella saccharophila</name>
    <dbReference type="NCBI Taxonomy" id="2967338"/>
    <lineage>
        <taxon>Bacteria</taxon>
        <taxon>Pseudomonadati</taxon>
        <taxon>Pseudomonadota</taxon>
        <taxon>Alphaproteobacteria</taxon>
        <taxon>Acetobacterales</taxon>
        <taxon>Acetobacteraceae</taxon>
        <taxon>Bombella</taxon>
    </lineage>
</organism>
<evidence type="ECO:0000256" key="3">
    <source>
        <dbReference type="PROSITE-ProRule" id="PRU00284"/>
    </source>
</evidence>
<dbReference type="Pfam" id="PF00672">
    <property type="entry name" value="HAMP"/>
    <property type="match status" value="1"/>
</dbReference>
<comment type="similarity">
    <text evidence="2">Belongs to the methyl-accepting chemotaxis (MCP) protein family.</text>
</comment>
<evidence type="ECO:0000256" key="1">
    <source>
        <dbReference type="ARBA" id="ARBA00022500"/>
    </source>
</evidence>
<comment type="caution">
    <text evidence="8">The sequence shown here is derived from an EMBL/GenBank/DDBJ whole genome shotgun (WGS) entry which is preliminary data.</text>
</comment>
<evidence type="ECO:0000259" key="7">
    <source>
        <dbReference type="PROSITE" id="PS50885"/>
    </source>
</evidence>
<evidence type="ECO:0000256" key="4">
    <source>
        <dbReference type="SAM" id="MobiDB-lite"/>
    </source>
</evidence>
<dbReference type="Proteomes" id="UP001165648">
    <property type="component" value="Unassembled WGS sequence"/>
</dbReference>